<protein>
    <submittedName>
        <fullName evidence="1">Uncharacterized protein</fullName>
    </submittedName>
</protein>
<accession>A0A6J4UPX4</accession>
<evidence type="ECO:0000313" key="1">
    <source>
        <dbReference type="EMBL" id="CAA9556611.1"/>
    </source>
</evidence>
<gene>
    <name evidence="1" type="ORF">AVDCRST_MAG18-725</name>
</gene>
<reference evidence="1" key="1">
    <citation type="submission" date="2020-02" db="EMBL/GenBank/DDBJ databases">
        <authorList>
            <person name="Meier V. D."/>
        </authorList>
    </citation>
    <scope>NUCLEOTIDE SEQUENCE</scope>
    <source>
        <strain evidence="1">AVDCRST_MAG18</strain>
    </source>
</reference>
<name>A0A6J4UPX4_9BACT</name>
<sequence>MFRRVYDTVNKVGQGWMNLNQGVYNSPVKTERQLGEARALLEEVVADWPAGRPDTPAVTAARQYLRRGDTEG</sequence>
<proteinExistence type="predicted"/>
<dbReference type="EMBL" id="CADCWN010000053">
    <property type="protein sequence ID" value="CAA9556611.1"/>
    <property type="molecule type" value="Genomic_DNA"/>
</dbReference>
<organism evidence="1">
    <name type="scientific">uncultured Thermomicrobiales bacterium</name>
    <dbReference type="NCBI Taxonomy" id="1645740"/>
    <lineage>
        <taxon>Bacteria</taxon>
        <taxon>Pseudomonadati</taxon>
        <taxon>Thermomicrobiota</taxon>
        <taxon>Thermomicrobia</taxon>
        <taxon>Thermomicrobiales</taxon>
        <taxon>environmental samples</taxon>
    </lineage>
</organism>
<dbReference type="AlphaFoldDB" id="A0A6J4UPX4"/>